<organism evidence="1 2">
    <name type="scientific">Crocosphaera chwakensis CCY0110</name>
    <dbReference type="NCBI Taxonomy" id="391612"/>
    <lineage>
        <taxon>Bacteria</taxon>
        <taxon>Bacillati</taxon>
        <taxon>Cyanobacteriota</taxon>
        <taxon>Cyanophyceae</taxon>
        <taxon>Oscillatoriophycideae</taxon>
        <taxon>Chroococcales</taxon>
        <taxon>Aphanothecaceae</taxon>
        <taxon>Crocosphaera</taxon>
        <taxon>Crocosphaera chwakensis</taxon>
    </lineage>
</organism>
<gene>
    <name evidence="1" type="ORF">CY0110_17577</name>
</gene>
<name>A3IIJ7_9CHRO</name>
<sequence>MSILYARRGRIRLYFTSRITHS</sequence>
<dbReference type="EMBL" id="AAXW01000002">
    <property type="protein sequence ID" value="EAZ93629.1"/>
    <property type="molecule type" value="Genomic_DNA"/>
</dbReference>
<evidence type="ECO:0000313" key="1">
    <source>
        <dbReference type="EMBL" id="EAZ93629.1"/>
    </source>
</evidence>
<dbReference type="AlphaFoldDB" id="A3IIJ7"/>
<comment type="caution">
    <text evidence="1">The sequence shown here is derived from an EMBL/GenBank/DDBJ whole genome shotgun (WGS) entry which is preliminary data.</text>
</comment>
<keyword evidence="2" id="KW-1185">Reference proteome</keyword>
<proteinExistence type="predicted"/>
<dbReference type="Proteomes" id="UP000003781">
    <property type="component" value="Unassembled WGS sequence"/>
</dbReference>
<reference evidence="1 2" key="1">
    <citation type="submission" date="2007-03" db="EMBL/GenBank/DDBJ databases">
        <authorList>
            <person name="Stal L."/>
            <person name="Ferriera S."/>
            <person name="Johnson J."/>
            <person name="Kravitz S."/>
            <person name="Beeson K."/>
            <person name="Sutton G."/>
            <person name="Rogers Y.-H."/>
            <person name="Friedman R."/>
            <person name="Frazier M."/>
            <person name="Venter J.C."/>
        </authorList>
    </citation>
    <scope>NUCLEOTIDE SEQUENCE [LARGE SCALE GENOMIC DNA]</scope>
    <source>
        <strain evidence="1 2">CCY0110</strain>
    </source>
</reference>
<accession>A3IIJ7</accession>
<evidence type="ECO:0000313" key="2">
    <source>
        <dbReference type="Proteomes" id="UP000003781"/>
    </source>
</evidence>
<protein>
    <submittedName>
        <fullName evidence="1">Uncharacterized protein</fullName>
    </submittedName>
</protein>